<dbReference type="Proteomes" id="UP000030671">
    <property type="component" value="Unassembled WGS sequence"/>
</dbReference>
<evidence type="ECO:0008006" key="3">
    <source>
        <dbReference type="Google" id="ProtNLM"/>
    </source>
</evidence>
<dbReference type="InterPro" id="IPR051320">
    <property type="entry name" value="Viral_Replic_Matur_Polypro"/>
</dbReference>
<dbReference type="PANTHER" id="PTHR33064">
    <property type="entry name" value="POL PROTEIN"/>
    <property type="match status" value="1"/>
</dbReference>
<feature type="non-terminal residue" evidence="1">
    <location>
        <position position="1"/>
    </location>
</feature>
<dbReference type="InterPro" id="IPR043128">
    <property type="entry name" value="Rev_trsase/Diguanyl_cyclase"/>
</dbReference>
<gene>
    <name evidence="1" type="ORF">HETIRDRAFT_310139</name>
</gene>
<keyword evidence="2" id="KW-1185">Reference proteome</keyword>
<dbReference type="SUPFAM" id="SSF56672">
    <property type="entry name" value="DNA/RNA polymerases"/>
    <property type="match status" value="1"/>
</dbReference>
<organism evidence="1 2">
    <name type="scientific">Heterobasidion irregulare (strain TC 32-1)</name>
    <dbReference type="NCBI Taxonomy" id="747525"/>
    <lineage>
        <taxon>Eukaryota</taxon>
        <taxon>Fungi</taxon>
        <taxon>Dikarya</taxon>
        <taxon>Basidiomycota</taxon>
        <taxon>Agaricomycotina</taxon>
        <taxon>Agaricomycetes</taxon>
        <taxon>Russulales</taxon>
        <taxon>Bondarzewiaceae</taxon>
        <taxon>Heterobasidion</taxon>
        <taxon>Heterobasidion annosum species complex</taxon>
    </lineage>
</organism>
<dbReference type="Gene3D" id="3.30.70.270">
    <property type="match status" value="1"/>
</dbReference>
<evidence type="ECO:0000313" key="1">
    <source>
        <dbReference type="EMBL" id="ETW85149.1"/>
    </source>
</evidence>
<accession>W4KHF3</accession>
<sequence length="54" mass="6258">YLGYVISHGHLEMDPVKVEGITKWPVPTCIKEVQSFLGFCNLYHRFIQDYSKVA</sequence>
<dbReference type="STRING" id="747525.W4KHF3"/>
<dbReference type="KEGG" id="hir:HETIRDRAFT_310139"/>
<evidence type="ECO:0000313" key="2">
    <source>
        <dbReference type="Proteomes" id="UP000030671"/>
    </source>
</evidence>
<protein>
    <recommendedName>
        <fullName evidence="3">Reverse transcriptase domain-containing protein</fullName>
    </recommendedName>
</protein>
<dbReference type="OrthoDB" id="1750432at2759"/>
<proteinExistence type="predicted"/>
<name>W4KHF3_HETIT</name>
<dbReference type="eggNOG" id="KOG0017">
    <property type="taxonomic scope" value="Eukaryota"/>
</dbReference>
<dbReference type="PANTHER" id="PTHR33064:SF37">
    <property type="entry name" value="RIBONUCLEASE H"/>
    <property type="match status" value="1"/>
</dbReference>
<dbReference type="EMBL" id="KI925455">
    <property type="protein sequence ID" value="ETW85149.1"/>
    <property type="molecule type" value="Genomic_DNA"/>
</dbReference>
<dbReference type="RefSeq" id="XP_009542028.1">
    <property type="nucleotide sequence ID" value="XM_009543733.1"/>
</dbReference>
<reference evidence="1 2" key="1">
    <citation type="journal article" date="2012" name="New Phytol.">
        <title>Insight into trade-off between wood decay and parasitism from the genome of a fungal forest pathogen.</title>
        <authorList>
            <person name="Olson A."/>
            <person name="Aerts A."/>
            <person name="Asiegbu F."/>
            <person name="Belbahri L."/>
            <person name="Bouzid O."/>
            <person name="Broberg A."/>
            <person name="Canback B."/>
            <person name="Coutinho P.M."/>
            <person name="Cullen D."/>
            <person name="Dalman K."/>
            <person name="Deflorio G."/>
            <person name="van Diepen L.T."/>
            <person name="Dunand C."/>
            <person name="Duplessis S."/>
            <person name="Durling M."/>
            <person name="Gonthier P."/>
            <person name="Grimwood J."/>
            <person name="Fossdal C.G."/>
            <person name="Hansson D."/>
            <person name="Henrissat B."/>
            <person name="Hietala A."/>
            <person name="Himmelstrand K."/>
            <person name="Hoffmeister D."/>
            <person name="Hogberg N."/>
            <person name="James T.Y."/>
            <person name="Karlsson M."/>
            <person name="Kohler A."/>
            <person name="Kues U."/>
            <person name="Lee Y.H."/>
            <person name="Lin Y.C."/>
            <person name="Lind M."/>
            <person name="Lindquist E."/>
            <person name="Lombard V."/>
            <person name="Lucas S."/>
            <person name="Lunden K."/>
            <person name="Morin E."/>
            <person name="Murat C."/>
            <person name="Park J."/>
            <person name="Raffaello T."/>
            <person name="Rouze P."/>
            <person name="Salamov A."/>
            <person name="Schmutz J."/>
            <person name="Solheim H."/>
            <person name="Stahlberg J."/>
            <person name="Velez H."/>
            <person name="de Vries R.P."/>
            <person name="Wiebenga A."/>
            <person name="Woodward S."/>
            <person name="Yakovlev I."/>
            <person name="Garbelotto M."/>
            <person name="Martin F."/>
            <person name="Grigoriev I.V."/>
            <person name="Stenlid J."/>
        </authorList>
    </citation>
    <scope>NUCLEOTIDE SEQUENCE [LARGE SCALE GENOMIC DNA]</scope>
    <source>
        <strain evidence="1 2">TC 32-1</strain>
    </source>
</reference>
<dbReference type="InParanoid" id="W4KHF3"/>
<dbReference type="AlphaFoldDB" id="W4KHF3"/>
<dbReference type="GeneID" id="20669752"/>
<dbReference type="HOGENOM" id="CLU_3055966_0_0_1"/>
<dbReference type="InterPro" id="IPR043502">
    <property type="entry name" value="DNA/RNA_pol_sf"/>
</dbReference>